<accession>A0A4U6VX87</accession>
<dbReference type="AlphaFoldDB" id="A0A4U6VX87"/>
<dbReference type="InterPro" id="IPR058352">
    <property type="entry name" value="DUF8039"/>
</dbReference>
<feature type="compositionally biased region" description="Low complexity" evidence="2">
    <location>
        <begin position="238"/>
        <end position="262"/>
    </location>
</feature>
<reference evidence="4" key="1">
    <citation type="submission" date="2019-03" db="EMBL/GenBank/DDBJ databases">
        <title>WGS assembly of Setaria viridis.</title>
        <authorList>
            <person name="Huang P."/>
            <person name="Jenkins J."/>
            <person name="Grimwood J."/>
            <person name="Barry K."/>
            <person name="Healey A."/>
            <person name="Mamidi S."/>
            <person name="Sreedasyam A."/>
            <person name="Shu S."/>
            <person name="Feldman M."/>
            <person name="Wu J."/>
            <person name="Yu Y."/>
            <person name="Chen C."/>
            <person name="Johnson J."/>
            <person name="Rokhsar D."/>
            <person name="Baxter I."/>
            <person name="Schmutz J."/>
            <person name="Brutnell T."/>
            <person name="Kellogg E."/>
        </authorList>
    </citation>
    <scope>NUCLEOTIDE SEQUENCE [LARGE SCALE GENOMIC DNA]</scope>
</reference>
<feature type="domain" description="DUF8039" evidence="3">
    <location>
        <begin position="131"/>
        <end position="223"/>
    </location>
</feature>
<dbReference type="Pfam" id="PF26133">
    <property type="entry name" value="DUF8039"/>
    <property type="match status" value="1"/>
</dbReference>
<name>A0A4U6VX87_SETVI</name>
<dbReference type="PANTHER" id="PTHR33018:SF34">
    <property type="entry name" value="OS02G0472350 PROTEIN"/>
    <property type="match status" value="1"/>
</dbReference>
<evidence type="ECO:0000313" key="5">
    <source>
        <dbReference type="Proteomes" id="UP000298652"/>
    </source>
</evidence>
<evidence type="ECO:0000256" key="1">
    <source>
        <dbReference type="SAM" id="Coils"/>
    </source>
</evidence>
<organism evidence="4 5">
    <name type="scientific">Setaria viridis</name>
    <name type="common">Green bristlegrass</name>
    <name type="synonym">Setaria italica subsp. viridis</name>
    <dbReference type="NCBI Taxonomy" id="4556"/>
    <lineage>
        <taxon>Eukaryota</taxon>
        <taxon>Viridiplantae</taxon>
        <taxon>Streptophyta</taxon>
        <taxon>Embryophyta</taxon>
        <taxon>Tracheophyta</taxon>
        <taxon>Spermatophyta</taxon>
        <taxon>Magnoliopsida</taxon>
        <taxon>Liliopsida</taxon>
        <taxon>Poales</taxon>
        <taxon>Poaceae</taxon>
        <taxon>PACMAD clade</taxon>
        <taxon>Panicoideae</taxon>
        <taxon>Panicodae</taxon>
        <taxon>Paniceae</taxon>
        <taxon>Cenchrinae</taxon>
        <taxon>Setaria</taxon>
    </lineage>
</organism>
<proteinExistence type="predicted"/>
<dbReference type="EMBL" id="CM016553">
    <property type="protein sequence ID" value="TKW33684.1"/>
    <property type="molecule type" value="Genomic_DNA"/>
</dbReference>
<sequence length="269" mass="29616">MEDELIARGIVPYTLKWPERAKNWFYAHGGLISWKYAFREHIESYRSRQRSKANQARQLQELQEQVATSEARMAETIDQRVALALSKYFSEQAAATASGPHVDVSPTQCRSSVAFTEAAAGGSTKIIEERHPMDDITGIAPCELVTPVRNKLIVVAYGVAEQPMQGQTIHGVEIQARYVKVGVDRVADGWEDLELEITGGDGKRNLGEAIHGWIQWPKRYISITTPNPPTLGSSPQGSRARSPTPSARAPSARPDRSPSMSPVLEGIQA</sequence>
<evidence type="ECO:0000259" key="3">
    <source>
        <dbReference type="Pfam" id="PF26133"/>
    </source>
</evidence>
<evidence type="ECO:0000256" key="2">
    <source>
        <dbReference type="SAM" id="MobiDB-lite"/>
    </source>
</evidence>
<feature type="coiled-coil region" evidence="1">
    <location>
        <begin position="45"/>
        <end position="79"/>
    </location>
</feature>
<dbReference type="PANTHER" id="PTHR33018">
    <property type="entry name" value="OS10G0338966 PROTEIN-RELATED"/>
    <property type="match status" value="1"/>
</dbReference>
<dbReference type="OMA" id="KYAFREH"/>
<gene>
    <name evidence="4" type="ORF">SEVIR_2G255600v2</name>
</gene>
<feature type="region of interest" description="Disordered" evidence="2">
    <location>
        <begin position="224"/>
        <end position="269"/>
    </location>
</feature>
<protein>
    <recommendedName>
        <fullName evidence="3">DUF8039 domain-containing protein</fullName>
    </recommendedName>
</protein>
<dbReference type="Proteomes" id="UP000298652">
    <property type="component" value="Chromosome 2"/>
</dbReference>
<evidence type="ECO:0000313" key="4">
    <source>
        <dbReference type="EMBL" id="TKW33684.1"/>
    </source>
</evidence>
<dbReference type="Gramene" id="TKW33684">
    <property type="protein sequence ID" value="TKW33684"/>
    <property type="gene ID" value="SEVIR_2G255600v2"/>
</dbReference>
<feature type="compositionally biased region" description="Polar residues" evidence="2">
    <location>
        <begin position="224"/>
        <end position="237"/>
    </location>
</feature>
<keyword evidence="1" id="KW-0175">Coiled coil</keyword>
<keyword evidence="5" id="KW-1185">Reference proteome</keyword>